<sequence>MSFEGSLATAVAVSFQQCSGDVYMDMDVSFNGTSLVTSTAVETSKCVRVVGQSASADDSAIFYDNLCAFQNSGPVGQGYLEESAELSSTNVDPEYITAQFTNTGTVTASAQVVMFSTEYPAPNSDEAIDRVVAEFEQEGNIFTVDAEFQADGTEDENFCAGDNGCSLAAYYIEIDTESDDADRIFGTTCQATNGVLLYEGFTGVGDSTFSDTEVIGDDGETTATDEVGVTDDEIAETTTDDTEAVLNGAGGARTRSRALSTTSFDVSACVEFPKNTGAVYRMYIVVSPDTDSYTRTGYGLQDQLMYASDQITVEEDDSDYECPEVVEEEEGSGARPRVVLTASRASTAVAAGLAVAAAAARA</sequence>
<evidence type="ECO:0000313" key="2">
    <source>
        <dbReference type="Proteomes" id="UP000002630"/>
    </source>
</evidence>
<keyword evidence="2" id="KW-1185">Reference proteome</keyword>
<dbReference type="EMBL" id="FN648774">
    <property type="protein sequence ID" value="CBN74892.1"/>
    <property type="molecule type" value="Genomic_DNA"/>
</dbReference>
<dbReference type="InParanoid" id="D8LQ00"/>
<protein>
    <submittedName>
        <fullName evidence="1">Uncharacterized protein</fullName>
    </submittedName>
</protein>
<evidence type="ECO:0000313" key="1">
    <source>
        <dbReference type="EMBL" id="CBN74892.1"/>
    </source>
</evidence>
<dbReference type="Proteomes" id="UP000002630">
    <property type="component" value="Linkage Group LG10"/>
</dbReference>
<accession>D8LQ00</accession>
<reference evidence="1 2" key="1">
    <citation type="journal article" date="2010" name="Nature">
        <title>The Ectocarpus genome and the independent evolution of multicellularity in brown algae.</title>
        <authorList>
            <person name="Cock J.M."/>
            <person name="Sterck L."/>
            <person name="Rouze P."/>
            <person name="Scornet D."/>
            <person name="Allen A.E."/>
            <person name="Amoutzias G."/>
            <person name="Anthouard V."/>
            <person name="Artiguenave F."/>
            <person name="Aury J.M."/>
            <person name="Badger J.H."/>
            <person name="Beszteri B."/>
            <person name="Billiau K."/>
            <person name="Bonnet E."/>
            <person name="Bothwell J.H."/>
            <person name="Bowler C."/>
            <person name="Boyen C."/>
            <person name="Brownlee C."/>
            <person name="Carrano C.J."/>
            <person name="Charrier B."/>
            <person name="Cho G.Y."/>
            <person name="Coelho S.M."/>
            <person name="Collen J."/>
            <person name="Corre E."/>
            <person name="Da Silva C."/>
            <person name="Delage L."/>
            <person name="Delaroque N."/>
            <person name="Dittami S.M."/>
            <person name="Doulbeau S."/>
            <person name="Elias M."/>
            <person name="Farnham G."/>
            <person name="Gachon C.M."/>
            <person name="Gschloessl B."/>
            <person name="Heesch S."/>
            <person name="Jabbari K."/>
            <person name="Jubin C."/>
            <person name="Kawai H."/>
            <person name="Kimura K."/>
            <person name="Kloareg B."/>
            <person name="Kupper F.C."/>
            <person name="Lang D."/>
            <person name="Le Bail A."/>
            <person name="Leblanc C."/>
            <person name="Lerouge P."/>
            <person name="Lohr M."/>
            <person name="Lopez P.J."/>
            <person name="Martens C."/>
            <person name="Maumus F."/>
            <person name="Michel G."/>
            <person name="Miranda-Saavedra D."/>
            <person name="Morales J."/>
            <person name="Moreau H."/>
            <person name="Motomura T."/>
            <person name="Nagasato C."/>
            <person name="Napoli C.A."/>
            <person name="Nelson D.R."/>
            <person name="Nyvall-Collen P."/>
            <person name="Peters A.F."/>
            <person name="Pommier C."/>
            <person name="Potin P."/>
            <person name="Poulain J."/>
            <person name="Quesneville H."/>
            <person name="Read B."/>
            <person name="Rensing S.A."/>
            <person name="Ritter A."/>
            <person name="Rousvoal S."/>
            <person name="Samanta M."/>
            <person name="Samson G."/>
            <person name="Schroeder D.C."/>
            <person name="Segurens B."/>
            <person name="Strittmatter M."/>
            <person name="Tonon T."/>
            <person name="Tregear J.W."/>
            <person name="Valentin K."/>
            <person name="von Dassow P."/>
            <person name="Yamagishi T."/>
            <person name="Van de Peer Y."/>
            <person name="Wincker P."/>
        </authorList>
    </citation>
    <scope>NUCLEOTIDE SEQUENCE [LARGE SCALE GENOMIC DNA]</scope>
    <source>
        <strain evidence="2">Ec32 / CCAP1310/4</strain>
    </source>
</reference>
<dbReference type="EMBL" id="FN649735">
    <property type="protein sequence ID" value="CBN74892.1"/>
    <property type="molecule type" value="Genomic_DNA"/>
</dbReference>
<proteinExistence type="predicted"/>
<dbReference type="AlphaFoldDB" id="D8LQ00"/>
<organism evidence="1 2">
    <name type="scientific">Ectocarpus siliculosus</name>
    <name type="common">Brown alga</name>
    <name type="synonym">Conferva siliculosa</name>
    <dbReference type="NCBI Taxonomy" id="2880"/>
    <lineage>
        <taxon>Eukaryota</taxon>
        <taxon>Sar</taxon>
        <taxon>Stramenopiles</taxon>
        <taxon>Ochrophyta</taxon>
        <taxon>PX clade</taxon>
        <taxon>Phaeophyceae</taxon>
        <taxon>Ectocarpales</taxon>
        <taxon>Ectocarpaceae</taxon>
        <taxon>Ectocarpus</taxon>
    </lineage>
</organism>
<name>D8LQ00_ECTSI</name>
<gene>
    <name evidence="1" type="ORF">Esi_0056_0087</name>
</gene>
<dbReference type="OrthoDB" id="10338349at2759"/>